<protein>
    <submittedName>
        <fullName evidence="2">Transposase</fullName>
    </submittedName>
</protein>
<organism evidence="2 3">
    <name type="scientific">Lacticaseibacillus paracasei subsp. tolerans Lpl14</name>
    <dbReference type="NCBI Taxonomy" id="1256229"/>
    <lineage>
        <taxon>Bacteria</taxon>
        <taxon>Bacillati</taxon>
        <taxon>Bacillota</taxon>
        <taxon>Bacilli</taxon>
        <taxon>Lactobacillales</taxon>
        <taxon>Lactobacillaceae</taxon>
        <taxon>Lacticaseibacillus</taxon>
    </lineage>
</organism>
<dbReference type="AlphaFoldDB" id="A0A829GPT7"/>
<dbReference type="InterPro" id="IPR047951">
    <property type="entry name" value="Transpos_ISL3"/>
</dbReference>
<comment type="caution">
    <text evidence="2">The sequence shown here is derived from an EMBL/GenBank/DDBJ whole genome shotgun (WGS) entry which is preliminary data.</text>
</comment>
<dbReference type="Proteomes" id="UP000014285">
    <property type="component" value="Unassembled WGS sequence"/>
</dbReference>
<evidence type="ECO:0000259" key="1">
    <source>
        <dbReference type="Pfam" id="PF01610"/>
    </source>
</evidence>
<dbReference type="PANTHER" id="PTHR33498:SF1">
    <property type="entry name" value="TRANSPOSASE FOR INSERTION SEQUENCE ELEMENT IS1557"/>
    <property type="match status" value="1"/>
</dbReference>
<name>A0A829GPT7_LACPA</name>
<dbReference type="Pfam" id="PF01610">
    <property type="entry name" value="DDE_Tnp_ISL3"/>
    <property type="match status" value="1"/>
</dbReference>
<sequence length="102" mass="11943">AYQTIIHEVFPKAQVVIDRFHIIQLAARALDQVRVQALKQLDDKHSRPYKIMKTNWRLFHQTAPDAKHKQFLFGLNEYSRNRRPSISHLILSPSSSKPTRPT</sequence>
<feature type="non-terminal residue" evidence="2">
    <location>
        <position position="1"/>
    </location>
</feature>
<proteinExistence type="predicted"/>
<feature type="domain" description="Transposase IS204/IS1001/IS1096/IS1165 DDE" evidence="1">
    <location>
        <begin position="1"/>
        <end position="70"/>
    </location>
</feature>
<reference evidence="2 3" key="1">
    <citation type="journal article" date="2013" name="PLoS ONE">
        <title>Lactobacillus paracasei comparative genomics: towards species pan-genome definition and exploitation of diversity.</title>
        <authorList>
            <person name="Smokvina T."/>
            <person name="Wels M."/>
            <person name="Polka J."/>
            <person name="Chervaux C."/>
            <person name="Brisse S."/>
            <person name="Boekhorst J."/>
            <person name="van Hylckama Vlieg J.E."/>
            <person name="Siezen R.J."/>
        </authorList>
    </citation>
    <scope>NUCLEOTIDE SEQUENCE [LARGE SCALE GENOMIC DNA]</scope>
    <source>
        <strain evidence="2 3">Lpl14</strain>
    </source>
</reference>
<gene>
    <name evidence="2" type="ORF">Lpl14_15274</name>
</gene>
<accession>A0A829GPT7</accession>
<dbReference type="PANTHER" id="PTHR33498">
    <property type="entry name" value="TRANSPOSASE FOR INSERTION SEQUENCE ELEMENT IS1557"/>
    <property type="match status" value="1"/>
</dbReference>
<dbReference type="EMBL" id="ANKB01000137">
    <property type="protein sequence ID" value="EPC62179.1"/>
    <property type="molecule type" value="Genomic_DNA"/>
</dbReference>
<evidence type="ECO:0000313" key="3">
    <source>
        <dbReference type="Proteomes" id="UP000014285"/>
    </source>
</evidence>
<dbReference type="InterPro" id="IPR002560">
    <property type="entry name" value="Transposase_DDE"/>
</dbReference>
<evidence type="ECO:0000313" key="2">
    <source>
        <dbReference type="EMBL" id="EPC62179.1"/>
    </source>
</evidence>